<keyword evidence="6" id="KW-0112">Calmodulin-binding</keyword>
<keyword evidence="12" id="KW-0010">Activator</keyword>
<dbReference type="GO" id="GO:0009409">
    <property type="term" value="P:response to cold"/>
    <property type="evidence" value="ECO:0007669"/>
    <property type="project" value="UniProtKB-ARBA"/>
</dbReference>
<keyword evidence="11" id="KW-0238">DNA-binding</keyword>
<organism evidence="19 20">
    <name type="scientific">Hibiscus trionum</name>
    <name type="common">Flower of an hour</name>
    <dbReference type="NCBI Taxonomy" id="183268"/>
    <lineage>
        <taxon>Eukaryota</taxon>
        <taxon>Viridiplantae</taxon>
        <taxon>Streptophyta</taxon>
        <taxon>Embryophyta</taxon>
        <taxon>Tracheophyta</taxon>
        <taxon>Spermatophyta</taxon>
        <taxon>Magnoliopsida</taxon>
        <taxon>eudicotyledons</taxon>
        <taxon>Gunneridae</taxon>
        <taxon>Pentapetalae</taxon>
        <taxon>rosids</taxon>
        <taxon>malvids</taxon>
        <taxon>Malvales</taxon>
        <taxon>Malvaceae</taxon>
        <taxon>Malvoideae</taxon>
        <taxon>Hibiscus</taxon>
    </lineage>
</organism>
<dbReference type="PANTHER" id="PTHR23335">
    <property type="entry name" value="CALMODULIN-BINDING TRANSCRIPTION ACTIVATOR CAMTA"/>
    <property type="match status" value="1"/>
</dbReference>
<evidence type="ECO:0000256" key="14">
    <source>
        <dbReference type="ARBA" id="ARBA00023242"/>
    </source>
</evidence>
<dbReference type="InterPro" id="IPR002909">
    <property type="entry name" value="IPT_dom"/>
</dbReference>
<keyword evidence="3" id="KW-0597">Phosphoprotein</keyword>
<evidence type="ECO:0000256" key="2">
    <source>
        <dbReference type="ARBA" id="ARBA00008267"/>
    </source>
</evidence>
<keyword evidence="8" id="KW-0346">Stress response</keyword>
<feature type="compositionally biased region" description="Polar residues" evidence="17">
    <location>
        <begin position="165"/>
        <end position="179"/>
    </location>
</feature>
<evidence type="ECO:0000256" key="4">
    <source>
        <dbReference type="ARBA" id="ARBA00022737"/>
    </source>
</evidence>
<dbReference type="Pfam" id="PF12796">
    <property type="entry name" value="Ank_2"/>
    <property type="match status" value="1"/>
</dbReference>
<feature type="region of interest" description="Disordered" evidence="17">
    <location>
        <begin position="145"/>
        <end position="179"/>
    </location>
</feature>
<feature type="domain" description="CG-1" evidence="18">
    <location>
        <begin position="14"/>
        <end position="140"/>
    </location>
</feature>
<dbReference type="Pfam" id="PF01833">
    <property type="entry name" value="TIG"/>
    <property type="match status" value="1"/>
</dbReference>
<dbReference type="Pfam" id="PF00612">
    <property type="entry name" value="IQ"/>
    <property type="match status" value="2"/>
</dbReference>
<dbReference type="InterPro" id="IPR002110">
    <property type="entry name" value="Ankyrin_rpt"/>
</dbReference>
<dbReference type="SMART" id="SM00015">
    <property type="entry name" value="IQ"/>
    <property type="match status" value="2"/>
</dbReference>
<reference evidence="19" key="1">
    <citation type="submission" date="2023-05" db="EMBL/GenBank/DDBJ databases">
        <title>Genome and transcriptome analyses reveal genes involved in the formation of fine ridges on petal epidermal cells in Hibiscus trionum.</title>
        <authorList>
            <person name="Koshimizu S."/>
            <person name="Masuda S."/>
            <person name="Ishii T."/>
            <person name="Shirasu K."/>
            <person name="Hoshino A."/>
            <person name="Arita M."/>
        </authorList>
    </citation>
    <scope>NUCLEOTIDE SEQUENCE</scope>
    <source>
        <strain evidence="19">Hamamatsu line</strain>
    </source>
</reference>
<dbReference type="InterPro" id="IPR005559">
    <property type="entry name" value="CG-1_dom"/>
</dbReference>
<evidence type="ECO:0000256" key="1">
    <source>
        <dbReference type="ARBA" id="ARBA00004123"/>
    </source>
</evidence>
<dbReference type="Gene3D" id="1.25.40.20">
    <property type="entry name" value="Ankyrin repeat-containing domain"/>
    <property type="match status" value="1"/>
</dbReference>
<dbReference type="FunFam" id="2.60.40.10:FF:000314">
    <property type="entry name" value="Calmodulin-binding transcription activator 2"/>
    <property type="match status" value="1"/>
</dbReference>
<protein>
    <submittedName>
        <fullName evidence="19">Calmodulin-binding transcription activator 2</fullName>
    </submittedName>
</protein>
<dbReference type="PROSITE" id="PS50088">
    <property type="entry name" value="ANK_REPEAT"/>
    <property type="match status" value="1"/>
</dbReference>
<dbReference type="FunFam" id="1.20.5.190:FF:000003">
    <property type="entry name" value="Calmodulin-binding transcription activator 2"/>
    <property type="match status" value="1"/>
</dbReference>
<dbReference type="Gene3D" id="1.20.5.190">
    <property type="match status" value="1"/>
</dbReference>
<evidence type="ECO:0000256" key="15">
    <source>
        <dbReference type="PROSITE-ProRule" id="PRU00023"/>
    </source>
</evidence>
<dbReference type="PROSITE" id="PS51437">
    <property type="entry name" value="CG_1"/>
    <property type="match status" value="1"/>
</dbReference>
<evidence type="ECO:0000256" key="16">
    <source>
        <dbReference type="SAM" id="Coils"/>
    </source>
</evidence>
<sequence>MDRASFSLAPRLDIEQILLEAQHRWLRPAEICEILRNYQKFLLSSEPPTRPPSGSLFLFDRKVLRYFRKDGHNWRKKKDGKTVKEAHEKLKVGSIDALHCYYAHGEENESFQRRSYWMLEQDLMHIVFVHYLEVQGRTIGGIRETSDVSNSVTSSPSTSGYSVSHTKSPSGNADLASPTSTLTSLCEDADSGWSSIPGDRPGDIDYGTCLTESQRTLYLPSWQQGLEQYVPAYAAASSNVSMTSSQSDTMSISLQQENVMEGKLLAVESVSKEFGNPLELPKWSTDLSSNFELPYDTRSLEQKTHDFQLPSAFEEFLSHDVLNELPAHKTLQMQLTNAGSNSVTKTYPENDIYLDGNENYAFSLKKSLLDGEESLKKVDSFSRWVTKELGEVDDLQMRSSSGFAWSTVECGNVSDDASLSPSLSRDQLFSIVDFSPKWAYIDLETEVLIIGTFLKSQEEVSKYNWSCMFGEVEVPAEVIADGILSCHVPPHNVGQVPFYVTCSNRLACSEIREFDFRAGFTKNINVFDIYGVASRETLLRFEMLLSLKSFGPPNHHFDGVMEKRELITKLISMKEEEECHQIVDPSSNQDLSEYKEKECLLQKLMKEKLYSWLLHKIIEDGKGPNILDEKGQGVLHLAAALGYDWAINPTVTAGVSINFRDANGWTALHWAAFCGREQTVAVLVSLGATPGAPTDPSPEFPLGRTPADLASGNGFKGISGFLAESSLTSYLSSLTMNDQKEAVQTVSDRIATSLNDSDVQDMSLRDSITAVCNATQAADRIHQMFRIQSFQRKQLCEFGDDVSDKHALSLLTAKARRPLQSDGVVHAAATQIQKKFRGWKKRKEFLLIRQRIVKIQAHVRGHQVRKQYRTIIWSVGILEKVILRWRRKGSGLRGFRQNAIIKEPAPQCMPPEEDDYDFLKEGRKQTEERLQKALTRVKSMAQNPEGRGQYRRLLTLVQGIQENKACNMVLNSTEEVADGDEDFLDVDSLLNDDTFMSFAFE</sequence>
<keyword evidence="10 16" id="KW-0175">Coiled coil</keyword>
<evidence type="ECO:0000256" key="7">
    <source>
        <dbReference type="ARBA" id="ARBA00023015"/>
    </source>
</evidence>
<evidence type="ECO:0000259" key="18">
    <source>
        <dbReference type="PROSITE" id="PS51437"/>
    </source>
</evidence>
<comment type="caution">
    <text evidence="19">The sequence shown here is derived from an EMBL/GenBank/DDBJ whole genome shotgun (WGS) entry which is preliminary data.</text>
</comment>
<dbReference type="AlphaFoldDB" id="A0A9W7MS45"/>
<dbReference type="GO" id="GO:0005516">
    <property type="term" value="F:calmodulin binding"/>
    <property type="evidence" value="ECO:0007669"/>
    <property type="project" value="UniProtKB-KW"/>
</dbReference>
<evidence type="ECO:0000256" key="10">
    <source>
        <dbReference type="ARBA" id="ARBA00023054"/>
    </source>
</evidence>
<keyword evidence="20" id="KW-1185">Reference proteome</keyword>
<dbReference type="InterPro" id="IPR013783">
    <property type="entry name" value="Ig-like_fold"/>
</dbReference>
<dbReference type="InterPro" id="IPR027417">
    <property type="entry name" value="P-loop_NTPase"/>
</dbReference>
<comment type="similarity">
    <text evidence="2">Belongs to the CAMTA family.</text>
</comment>
<dbReference type="GO" id="GO:0005634">
    <property type="term" value="C:nucleus"/>
    <property type="evidence" value="ECO:0007669"/>
    <property type="project" value="UniProtKB-SubCell"/>
</dbReference>
<dbReference type="PROSITE" id="PS50297">
    <property type="entry name" value="ANK_REP_REGION"/>
    <property type="match status" value="1"/>
</dbReference>
<evidence type="ECO:0000256" key="3">
    <source>
        <dbReference type="ARBA" id="ARBA00022553"/>
    </source>
</evidence>
<dbReference type="InterPro" id="IPR014756">
    <property type="entry name" value="Ig_E-set"/>
</dbReference>
<keyword evidence="7" id="KW-0805">Transcription regulation</keyword>
<dbReference type="Gene3D" id="2.60.40.10">
    <property type="entry name" value="Immunoglobulins"/>
    <property type="match status" value="1"/>
</dbReference>
<proteinExistence type="inferred from homology"/>
<dbReference type="PROSITE" id="PS50096">
    <property type="entry name" value="IQ"/>
    <property type="match status" value="2"/>
</dbReference>
<keyword evidence="4" id="KW-0677">Repeat</keyword>
<dbReference type="EMBL" id="BSYR01000065">
    <property type="protein sequence ID" value="GMJ12924.1"/>
    <property type="molecule type" value="Genomic_DNA"/>
</dbReference>
<evidence type="ECO:0000256" key="13">
    <source>
        <dbReference type="ARBA" id="ARBA00023163"/>
    </source>
</evidence>
<keyword evidence="5" id="KW-0106">Calcium</keyword>
<dbReference type="SUPFAM" id="SSF48403">
    <property type="entry name" value="Ankyrin repeat"/>
    <property type="match status" value="1"/>
</dbReference>
<keyword evidence="13" id="KW-0804">Transcription</keyword>
<dbReference type="PANTHER" id="PTHR23335:SF29">
    <property type="entry name" value="CALMODULIN-BINDING TRANSCRIPTION ACTIVATOR 1"/>
    <property type="match status" value="1"/>
</dbReference>
<evidence type="ECO:0000256" key="9">
    <source>
        <dbReference type="ARBA" id="ARBA00023043"/>
    </source>
</evidence>
<keyword evidence="9 15" id="KW-0040">ANK repeat</keyword>
<dbReference type="GO" id="GO:0003690">
    <property type="term" value="F:double-stranded DNA binding"/>
    <property type="evidence" value="ECO:0007669"/>
    <property type="project" value="TreeGrafter"/>
</dbReference>
<dbReference type="InterPro" id="IPR036770">
    <property type="entry name" value="Ankyrin_rpt-contain_sf"/>
</dbReference>
<comment type="subcellular location">
    <subcellularLocation>
        <location evidence="1">Nucleus</location>
    </subcellularLocation>
</comment>
<dbReference type="SUPFAM" id="SSF52540">
    <property type="entry name" value="P-loop containing nucleoside triphosphate hydrolases"/>
    <property type="match status" value="1"/>
</dbReference>
<dbReference type="OrthoDB" id="407555at2759"/>
<feature type="repeat" description="ANK" evidence="15">
    <location>
        <begin position="663"/>
        <end position="695"/>
    </location>
</feature>
<evidence type="ECO:0000256" key="12">
    <source>
        <dbReference type="ARBA" id="ARBA00023159"/>
    </source>
</evidence>
<dbReference type="SMART" id="SM00248">
    <property type="entry name" value="ANK"/>
    <property type="match status" value="1"/>
</dbReference>
<dbReference type="CDD" id="cd23767">
    <property type="entry name" value="IQCD"/>
    <property type="match status" value="1"/>
</dbReference>
<dbReference type="GO" id="GO:0003712">
    <property type="term" value="F:transcription coregulator activity"/>
    <property type="evidence" value="ECO:0007669"/>
    <property type="project" value="TreeGrafter"/>
</dbReference>
<evidence type="ECO:0000313" key="20">
    <source>
        <dbReference type="Proteomes" id="UP001165190"/>
    </source>
</evidence>
<accession>A0A9W7MS45</accession>
<dbReference type="Pfam" id="PF03859">
    <property type="entry name" value="CG-1"/>
    <property type="match status" value="1"/>
</dbReference>
<evidence type="ECO:0000256" key="17">
    <source>
        <dbReference type="SAM" id="MobiDB-lite"/>
    </source>
</evidence>
<evidence type="ECO:0000256" key="8">
    <source>
        <dbReference type="ARBA" id="ARBA00023016"/>
    </source>
</evidence>
<evidence type="ECO:0000256" key="6">
    <source>
        <dbReference type="ARBA" id="ARBA00022860"/>
    </source>
</evidence>
<dbReference type="InterPro" id="IPR000048">
    <property type="entry name" value="IQ_motif_EF-hand-BS"/>
</dbReference>
<evidence type="ECO:0000256" key="5">
    <source>
        <dbReference type="ARBA" id="ARBA00022837"/>
    </source>
</evidence>
<feature type="coiled-coil region" evidence="16">
    <location>
        <begin position="916"/>
        <end position="943"/>
    </location>
</feature>
<evidence type="ECO:0000256" key="11">
    <source>
        <dbReference type="ARBA" id="ARBA00023125"/>
    </source>
</evidence>
<dbReference type="SMART" id="SM01076">
    <property type="entry name" value="CG-1"/>
    <property type="match status" value="1"/>
</dbReference>
<feature type="compositionally biased region" description="Low complexity" evidence="17">
    <location>
        <begin position="147"/>
        <end position="164"/>
    </location>
</feature>
<gene>
    <name evidence="19" type="ORF">HRI_004961600</name>
</gene>
<name>A0A9W7MS45_HIBTR</name>
<dbReference type="GO" id="GO:0006357">
    <property type="term" value="P:regulation of transcription by RNA polymerase II"/>
    <property type="evidence" value="ECO:0007669"/>
    <property type="project" value="TreeGrafter"/>
</dbReference>
<dbReference type="Proteomes" id="UP001165190">
    <property type="component" value="Unassembled WGS sequence"/>
</dbReference>
<evidence type="ECO:0000313" key="19">
    <source>
        <dbReference type="EMBL" id="GMJ12924.1"/>
    </source>
</evidence>
<dbReference type="SUPFAM" id="SSF81296">
    <property type="entry name" value="E set domains"/>
    <property type="match status" value="1"/>
</dbReference>
<keyword evidence="14" id="KW-0539">Nucleus</keyword>